<sequence length="131" mass="14233">MAVTKRGYVFGAFLSGVLSVLLLVTSIASDHWVVSTASTVGQSQDSLIHYGLFGGEFELNIFTTPTLNRLYGSSAGESREATYNKIQRLSQSSGNPVRAASPGCDQCWSGNIQCNKKSNRNHFRVARLSLE</sequence>
<dbReference type="Proteomes" id="UP000324832">
    <property type="component" value="Unassembled WGS sequence"/>
</dbReference>
<proteinExistence type="predicted"/>
<protein>
    <submittedName>
        <fullName evidence="1">Uncharacterized protein</fullName>
    </submittedName>
</protein>
<accession>A0A5E4R1I8</accession>
<evidence type="ECO:0000313" key="2">
    <source>
        <dbReference type="Proteomes" id="UP000324832"/>
    </source>
</evidence>
<gene>
    <name evidence="1" type="ORF">LSINAPIS_LOCUS13141</name>
</gene>
<evidence type="ECO:0000313" key="1">
    <source>
        <dbReference type="EMBL" id="VVD03070.1"/>
    </source>
</evidence>
<keyword evidence="2" id="KW-1185">Reference proteome</keyword>
<dbReference type="AlphaFoldDB" id="A0A5E4R1I8"/>
<reference evidence="1 2" key="1">
    <citation type="submission" date="2017-07" db="EMBL/GenBank/DDBJ databases">
        <authorList>
            <person name="Talla V."/>
            <person name="Backstrom N."/>
        </authorList>
    </citation>
    <scope>NUCLEOTIDE SEQUENCE [LARGE SCALE GENOMIC DNA]</scope>
</reference>
<name>A0A5E4R1I8_9NEOP</name>
<organism evidence="1 2">
    <name type="scientific">Leptidea sinapis</name>
    <dbReference type="NCBI Taxonomy" id="189913"/>
    <lineage>
        <taxon>Eukaryota</taxon>
        <taxon>Metazoa</taxon>
        <taxon>Ecdysozoa</taxon>
        <taxon>Arthropoda</taxon>
        <taxon>Hexapoda</taxon>
        <taxon>Insecta</taxon>
        <taxon>Pterygota</taxon>
        <taxon>Neoptera</taxon>
        <taxon>Endopterygota</taxon>
        <taxon>Lepidoptera</taxon>
        <taxon>Glossata</taxon>
        <taxon>Ditrysia</taxon>
        <taxon>Papilionoidea</taxon>
        <taxon>Pieridae</taxon>
        <taxon>Dismorphiinae</taxon>
        <taxon>Leptidea</taxon>
    </lineage>
</organism>
<dbReference type="EMBL" id="FZQP02006555">
    <property type="protein sequence ID" value="VVD03070.1"/>
    <property type="molecule type" value="Genomic_DNA"/>
</dbReference>